<dbReference type="PANTHER" id="PTHR43054">
    <property type="match status" value="1"/>
</dbReference>
<evidence type="ECO:0000259" key="1">
    <source>
        <dbReference type="Pfam" id="PF01408"/>
    </source>
</evidence>
<proteinExistence type="predicted"/>
<name>A0A097QYN9_HAFAL</name>
<dbReference type="SUPFAM" id="SSF55347">
    <property type="entry name" value="Glyceraldehyde-3-phosphate dehydrogenase-like, C-terminal domain"/>
    <property type="match status" value="1"/>
</dbReference>
<dbReference type="Proteomes" id="UP000029986">
    <property type="component" value="Chromosome"/>
</dbReference>
<dbReference type="KEGG" id="hav:AT03_03720"/>
<evidence type="ECO:0000259" key="2">
    <source>
        <dbReference type="Pfam" id="PF22725"/>
    </source>
</evidence>
<reference evidence="3 4" key="1">
    <citation type="journal article" date="2014" name="Gut Pathog.">
        <title>Gene clusters of Hafnia alvei strain FB1 important in survival and pathogenesis: a draft genome perspective.</title>
        <authorList>
            <person name="Tan J.Y."/>
            <person name="Yin W.F."/>
            <person name="Chan K.G."/>
        </authorList>
    </citation>
    <scope>NUCLEOTIDE SEQUENCE [LARGE SCALE GENOMIC DNA]</scope>
    <source>
        <strain evidence="3 4">FB1</strain>
    </source>
</reference>
<dbReference type="Pfam" id="PF01408">
    <property type="entry name" value="GFO_IDH_MocA"/>
    <property type="match status" value="1"/>
</dbReference>
<dbReference type="eggNOG" id="COG0673">
    <property type="taxonomic scope" value="Bacteria"/>
</dbReference>
<dbReference type="HOGENOM" id="CLU_023194_7_0_6"/>
<feature type="domain" description="GFO/IDH/MocA-like oxidoreductase" evidence="2">
    <location>
        <begin position="138"/>
        <end position="253"/>
    </location>
</feature>
<protein>
    <submittedName>
        <fullName evidence="3">Oxidoreductase</fullName>
    </submittedName>
</protein>
<gene>
    <name evidence="3" type="ORF">AT03_03720</name>
</gene>
<accession>A0A097QYN9</accession>
<dbReference type="InterPro" id="IPR036291">
    <property type="entry name" value="NAD(P)-bd_dom_sf"/>
</dbReference>
<dbReference type="AlphaFoldDB" id="A0A097QYN9"/>
<dbReference type="PANTHER" id="PTHR43054:SF1">
    <property type="entry name" value="SCYLLO-INOSITOL 2-DEHYDROGENASE (NADP(+)) IOLU"/>
    <property type="match status" value="1"/>
</dbReference>
<dbReference type="Gene3D" id="3.40.50.720">
    <property type="entry name" value="NAD(P)-binding Rossmann-like Domain"/>
    <property type="match status" value="1"/>
</dbReference>
<dbReference type="GO" id="GO:0000166">
    <property type="term" value="F:nucleotide binding"/>
    <property type="evidence" value="ECO:0007669"/>
    <property type="project" value="InterPro"/>
</dbReference>
<keyword evidence="4" id="KW-1185">Reference proteome</keyword>
<dbReference type="InterPro" id="IPR000683">
    <property type="entry name" value="Gfo/Idh/MocA-like_OxRdtase_N"/>
</dbReference>
<dbReference type="EMBL" id="CP009706">
    <property type="protein sequence ID" value="AIU71591.1"/>
    <property type="molecule type" value="Genomic_DNA"/>
</dbReference>
<dbReference type="Gene3D" id="3.30.360.10">
    <property type="entry name" value="Dihydrodipicolinate Reductase, domain 2"/>
    <property type="match status" value="1"/>
</dbReference>
<feature type="domain" description="Gfo/Idh/MocA-like oxidoreductase N-terminal" evidence="1">
    <location>
        <begin position="2"/>
        <end position="120"/>
    </location>
</feature>
<dbReference type="PATRIC" id="fig|1453496.5.peg.738"/>
<dbReference type="Pfam" id="PF22725">
    <property type="entry name" value="GFO_IDH_MocA_C3"/>
    <property type="match status" value="1"/>
</dbReference>
<dbReference type="RefSeq" id="WP_025798944.1">
    <property type="nucleotide sequence ID" value="NZ_CP009706.1"/>
</dbReference>
<dbReference type="SUPFAM" id="SSF51735">
    <property type="entry name" value="NAD(P)-binding Rossmann-fold domains"/>
    <property type="match status" value="1"/>
</dbReference>
<evidence type="ECO:0000313" key="4">
    <source>
        <dbReference type="Proteomes" id="UP000029986"/>
    </source>
</evidence>
<organism evidence="3 4">
    <name type="scientific">Hafnia alvei FB1</name>
    <dbReference type="NCBI Taxonomy" id="1453496"/>
    <lineage>
        <taxon>Bacteria</taxon>
        <taxon>Pseudomonadati</taxon>
        <taxon>Pseudomonadota</taxon>
        <taxon>Gammaproteobacteria</taxon>
        <taxon>Enterobacterales</taxon>
        <taxon>Hafniaceae</taxon>
        <taxon>Hafnia</taxon>
    </lineage>
</organism>
<sequence>MIRFAVIGTNWITQSFIDAAHATGKMQLTAVYSRHLAQAYAFGEPNKAQYFFDSLDDLGNCAQVDAVYIASPNSFHYPHTLAMLQHKKHVICEKPLASNVHEVESMIACAHENQVVLFEAFKTAYLPNFSAIQQALPRLGKLRKVFLNYCQYSSRYQRYLDGENPNTFNPAFSNGSIMDIGYYCLASAVSLFGEPDSLNASATLLDSGVDAHGHVSMNYAGHGAGEGFDVVLFHSKVSNSDIPSEIQGEDGTLVIEKISECQKVTFTPRGGQPEIISQTQQENTMYYEAEVFAKLVQYQSIDHAGINVSRSTAKILTQVRALTGVEFPADAAIPPETMVVPNTRG</sequence>
<dbReference type="InterPro" id="IPR055170">
    <property type="entry name" value="GFO_IDH_MocA-like_dom"/>
</dbReference>
<evidence type="ECO:0000313" key="3">
    <source>
        <dbReference type="EMBL" id="AIU71591.1"/>
    </source>
</evidence>
<dbReference type="OrthoDB" id="9774191at2"/>